<sequence length="52" mass="6206">MNIEKLREEFRKEMDKVKNGGEITEKFEQLRKELGDSEIKEYGQASKEEIPF</sequence>
<organism evidence="1 2">
    <name type="scientific">Clostridium botulinum (strain Langeland / NCTC 10281 / Type F)</name>
    <dbReference type="NCBI Taxonomy" id="441772"/>
    <lineage>
        <taxon>Bacteria</taxon>
        <taxon>Bacillati</taxon>
        <taxon>Bacillota</taxon>
        <taxon>Clostridia</taxon>
        <taxon>Eubacteriales</taxon>
        <taxon>Clostridiaceae</taxon>
        <taxon>Clostridium</taxon>
    </lineage>
</organism>
<evidence type="ECO:0000313" key="2">
    <source>
        <dbReference type="Proteomes" id="UP000002410"/>
    </source>
</evidence>
<dbReference type="RefSeq" id="WP_012099899.1">
    <property type="nucleotide sequence ID" value="NC_009699.1"/>
</dbReference>
<name>A7GEH1_CLOBL</name>
<proteinExistence type="predicted"/>
<accession>A7GEH1</accession>
<evidence type="ECO:0000313" key="1">
    <source>
        <dbReference type="EMBL" id="ABS40922.1"/>
    </source>
</evidence>
<dbReference type="EMBL" id="CP000728">
    <property type="protein sequence ID" value="ABS40922.1"/>
    <property type="molecule type" value="Genomic_DNA"/>
</dbReference>
<dbReference type="HOGENOM" id="CLU_3078299_0_0_9"/>
<dbReference type="Proteomes" id="UP000002410">
    <property type="component" value="Chromosome"/>
</dbReference>
<gene>
    <name evidence="1" type="ordered locus">CLI_1923</name>
</gene>
<reference evidence="2" key="1">
    <citation type="submission" date="2007-06" db="EMBL/GenBank/DDBJ databases">
        <authorList>
            <person name="Brinkac L.M."/>
            <person name="Daugherty S."/>
            <person name="Dodson R.J."/>
            <person name="Madupu R."/>
            <person name="Brown J.L."/>
            <person name="Bruce D."/>
            <person name="Detter C."/>
            <person name="Munk C."/>
            <person name="Smith L.A."/>
            <person name="Smith T.J."/>
            <person name="White O."/>
            <person name="Brettin T.S."/>
        </authorList>
    </citation>
    <scope>NUCLEOTIDE SEQUENCE [LARGE SCALE GENOMIC DNA]</scope>
    <source>
        <strain evidence="2">Langeland / NCTC 10281 / Type F</strain>
    </source>
</reference>
<dbReference type="KEGG" id="cbf:CLI_1923"/>
<protein>
    <submittedName>
        <fullName evidence="1">Conserved domain protein</fullName>
    </submittedName>
</protein>
<dbReference type="AlphaFoldDB" id="A7GEH1"/>